<dbReference type="EnsemblPlants" id="OGLUM06G19790.1">
    <property type="protein sequence ID" value="OGLUM06G19790.1"/>
    <property type="gene ID" value="OGLUM06G19790"/>
</dbReference>
<sequence length="256" mass="27987">MEESADGVEERQQAWRGKKRGLPRHTELARVTAIASIAWSEVDNHGQREGGTGEGNGHLSPTSSTPPSDLKYQQGQELPNPLVVEPRPPSSPHTSRCILLTLAIASSKPSAAVEVSRSIVTSRLYHAGAHLHLATLIGHRLPSQASTGKYFPVGHPSQIAPGQARLTSEFFGYRPSKNKLQLVDMSILFILGRAHLHLAVLIGHRLSSQTNTSFFCTLCPHSSAHGKYIPVGHPTSEFFVDRLLEKKLQLVDMSIY</sequence>
<evidence type="ECO:0000313" key="2">
    <source>
        <dbReference type="EnsemblPlants" id="OGLUM06G19790.1"/>
    </source>
</evidence>
<feature type="region of interest" description="Disordered" evidence="1">
    <location>
        <begin position="39"/>
        <end position="74"/>
    </location>
</feature>
<keyword evidence="3" id="KW-1185">Reference proteome</keyword>
<reference evidence="2" key="2">
    <citation type="submission" date="2018-05" db="EMBL/GenBank/DDBJ databases">
        <title>OgluRS3 (Oryza glumaepatula Reference Sequence Version 3).</title>
        <authorList>
            <person name="Zhang J."/>
            <person name="Kudrna D."/>
            <person name="Lee S."/>
            <person name="Talag J."/>
            <person name="Welchert J."/>
            <person name="Wing R.A."/>
        </authorList>
    </citation>
    <scope>NUCLEOTIDE SEQUENCE [LARGE SCALE GENOMIC DNA]</scope>
</reference>
<reference evidence="2" key="1">
    <citation type="submission" date="2015-04" db="UniProtKB">
        <authorList>
            <consortium name="EnsemblPlants"/>
        </authorList>
    </citation>
    <scope>IDENTIFICATION</scope>
</reference>
<dbReference type="HOGENOM" id="CLU_1087321_0_0_1"/>
<proteinExistence type="predicted"/>
<organism evidence="2">
    <name type="scientific">Oryza glumipatula</name>
    <dbReference type="NCBI Taxonomy" id="40148"/>
    <lineage>
        <taxon>Eukaryota</taxon>
        <taxon>Viridiplantae</taxon>
        <taxon>Streptophyta</taxon>
        <taxon>Embryophyta</taxon>
        <taxon>Tracheophyta</taxon>
        <taxon>Spermatophyta</taxon>
        <taxon>Magnoliopsida</taxon>
        <taxon>Liliopsida</taxon>
        <taxon>Poales</taxon>
        <taxon>Poaceae</taxon>
        <taxon>BOP clade</taxon>
        <taxon>Oryzoideae</taxon>
        <taxon>Oryzeae</taxon>
        <taxon>Oryzinae</taxon>
        <taxon>Oryza</taxon>
    </lineage>
</organism>
<protein>
    <submittedName>
        <fullName evidence="2">Uncharacterized protein</fullName>
    </submittedName>
</protein>
<evidence type="ECO:0000256" key="1">
    <source>
        <dbReference type="SAM" id="MobiDB-lite"/>
    </source>
</evidence>
<name>A0A0E0AAZ4_9ORYZ</name>
<dbReference type="Gramene" id="OGLUM06G19790.1">
    <property type="protein sequence ID" value="OGLUM06G19790.1"/>
    <property type="gene ID" value="OGLUM06G19790"/>
</dbReference>
<dbReference type="AlphaFoldDB" id="A0A0E0AAZ4"/>
<dbReference type="Proteomes" id="UP000026961">
    <property type="component" value="Chromosome 6"/>
</dbReference>
<evidence type="ECO:0000313" key="3">
    <source>
        <dbReference type="Proteomes" id="UP000026961"/>
    </source>
</evidence>
<accession>A0A0E0AAZ4</accession>
<feature type="compositionally biased region" description="Low complexity" evidence="1">
    <location>
        <begin position="57"/>
        <end position="68"/>
    </location>
</feature>
<feature type="region of interest" description="Disordered" evidence="1">
    <location>
        <begin position="1"/>
        <end position="26"/>
    </location>
</feature>